<dbReference type="Pfam" id="PF00188">
    <property type="entry name" value="CAP"/>
    <property type="match status" value="1"/>
</dbReference>
<dbReference type="CDD" id="cd05379">
    <property type="entry name" value="CAP_bacterial"/>
    <property type="match status" value="1"/>
</dbReference>
<comment type="caution">
    <text evidence="1">The sequence shown here is derived from an EMBL/GenBank/DDBJ whole genome shotgun (WGS) entry which is preliminary data.</text>
</comment>
<dbReference type="EMBL" id="UARK01000001">
    <property type="protein sequence ID" value="SPW23773.1"/>
    <property type="molecule type" value="Genomic_DNA"/>
</dbReference>
<gene>
    <name evidence="1" type="ORF">NCTC10254_00131</name>
</gene>
<name>A0A3S4XWY7_9CORY</name>
<dbReference type="Proteomes" id="UP000249886">
    <property type="component" value="Unassembled WGS sequence"/>
</dbReference>
<dbReference type="Gene3D" id="3.40.33.10">
    <property type="entry name" value="CAP"/>
    <property type="match status" value="1"/>
</dbReference>
<organism evidence="1 2">
    <name type="scientific">Corynebacterium matruchotii</name>
    <dbReference type="NCBI Taxonomy" id="43768"/>
    <lineage>
        <taxon>Bacteria</taxon>
        <taxon>Bacillati</taxon>
        <taxon>Actinomycetota</taxon>
        <taxon>Actinomycetes</taxon>
        <taxon>Mycobacteriales</taxon>
        <taxon>Corynebacteriaceae</taxon>
        <taxon>Corynebacterium</taxon>
    </lineage>
</organism>
<dbReference type="InterPro" id="IPR014044">
    <property type="entry name" value="CAP_dom"/>
</dbReference>
<sequence length="294" mass="31726">MIACSQLVDRPMRVTARPVNKFWIDHNRKLGHRDTIVIFNSIGSMYPEDLNPDTKGTMNRLNGKVTAKFMAASASVIVGISAMQPAAAQEISIPDELNNLLDQHGATTDIWNSGAQLPVNIPDIPLDSSSDILNQLTGEANKAINSVPEVQVPALPAVPEVPATPQIGGYNAGEVIGRTIAEINAYRAQNGLPMVNQTPAAQASAQGYADFMLGQNIGNFSGTPNGYHHDPTCNCWENLLWGYNNPDAMYHPFNYWRNSPGHNANLLAHGPTSIGVGVAHDAATGHFFAVMRMF</sequence>
<dbReference type="AlphaFoldDB" id="A0A3S4XWY7"/>
<accession>A0A3S4XWY7</accession>
<protein>
    <submittedName>
        <fullName evidence="1">Cysteine-rich secretory protein family</fullName>
    </submittedName>
</protein>
<dbReference type="InterPro" id="IPR035940">
    <property type="entry name" value="CAP_sf"/>
</dbReference>
<proteinExistence type="predicted"/>
<evidence type="ECO:0000313" key="2">
    <source>
        <dbReference type="Proteomes" id="UP000249886"/>
    </source>
</evidence>
<reference evidence="1 2" key="1">
    <citation type="submission" date="2018-06" db="EMBL/GenBank/DDBJ databases">
        <authorList>
            <consortium name="Pathogen Informatics"/>
            <person name="Doyle S."/>
        </authorList>
    </citation>
    <scope>NUCLEOTIDE SEQUENCE [LARGE SCALE GENOMIC DNA]</scope>
    <source>
        <strain evidence="1 2">NCTC10254</strain>
    </source>
</reference>
<dbReference type="SUPFAM" id="SSF55797">
    <property type="entry name" value="PR-1-like"/>
    <property type="match status" value="1"/>
</dbReference>
<evidence type="ECO:0000313" key="1">
    <source>
        <dbReference type="EMBL" id="SPW23773.1"/>
    </source>
</evidence>